<dbReference type="GO" id="GO:0003677">
    <property type="term" value="F:DNA binding"/>
    <property type="evidence" value="ECO:0007669"/>
    <property type="project" value="UniProtKB-KW"/>
</dbReference>
<dbReference type="Pfam" id="PF01796">
    <property type="entry name" value="OB_ChsH2_C"/>
    <property type="match status" value="1"/>
</dbReference>
<dbReference type="InterPro" id="IPR012340">
    <property type="entry name" value="NA-bd_OB-fold"/>
</dbReference>
<reference evidence="3" key="2">
    <citation type="submission" date="2020-09" db="EMBL/GenBank/DDBJ databases">
        <authorList>
            <person name="Sun Q."/>
            <person name="Zhou Y."/>
        </authorList>
    </citation>
    <scope>NUCLEOTIDE SEQUENCE</scope>
    <source>
        <strain evidence="3">CGMCC 1.15320</strain>
    </source>
</reference>
<evidence type="ECO:0000313" key="4">
    <source>
        <dbReference type="Proteomes" id="UP000636264"/>
    </source>
</evidence>
<organism evidence="3 4">
    <name type="scientific">Nitratireductor aestuarii</name>
    <dbReference type="NCBI Taxonomy" id="1735103"/>
    <lineage>
        <taxon>Bacteria</taxon>
        <taxon>Pseudomonadati</taxon>
        <taxon>Pseudomonadota</taxon>
        <taxon>Alphaproteobacteria</taxon>
        <taxon>Hyphomicrobiales</taxon>
        <taxon>Phyllobacteriaceae</taxon>
        <taxon>Nitratireductor</taxon>
    </lineage>
</organism>
<dbReference type="RefSeq" id="WP_188722000.1">
    <property type="nucleotide sequence ID" value="NZ_BMIF01000010.1"/>
</dbReference>
<dbReference type="Gene3D" id="6.10.30.10">
    <property type="match status" value="1"/>
</dbReference>
<gene>
    <name evidence="3" type="ORF">GCM10011385_30910</name>
</gene>
<dbReference type="PANTHER" id="PTHR34075:SF5">
    <property type="entry name" value="BLR3430 PROTEIN"/>
    <property type="match status" value="1"/>
</dbReference>
<dbReference type="AlphaFoldDB" id="A0A916W829"/>
<comment type="caution">
    <text evidence="3">The sequence shown here is derived from an EMBL/GenBank/DDBJ whole genome shotgun (WGS) entry which is preliminary data.</text>
</comment>
<evidence type="ECO:0000259" key="1">
    <source>
        <dbReference type="Pfam" id="PF01796"/>
    </source>
</evidence>
<sequence>MAGETNTEQLDPQTFGNAETATFWNAAKEGRLLIKHCTACDEHHWYPRTHCPHCGSGETEWVESRGEGSIYTFTVLRRNGGQIPCYVTLDEGISIFTNIVDCDPDDLAIGKRVRVRFREERNGTSVPVFVLSEQV</sequence>
<dbReference type="InterPro" id="IPR022002">
    <property type="entry name" value="ChsH2_Znr"/>
</dbReference>
<dbReference type="EMBL" id="BMIF01000010">
    <property type="protein sequence ID" value="GGA74706.1"/>
    <property type="molecule type" value="Genomic_DNA"/>
</dbReference>
<name>A0A916W829_9HYPH</name>
<feature type="domain" description="ChsH2 rubredoxin-like zinc ribbon" evidence="2">
    <location>
        <begin position="24"/>
        <end position="60"/>
    </location>
</feature>
<dbReference type="Pfam" id="PF12172">
    <property type="entry name" value="zf-ChsH2"/>
    <property type="match status" value="1"/>
</dbReference>
<dbReference type="PANTHER" id="PTHR34075">
    <property type="entry name" value="BLR3430 PROTEIN"/>
    <property type="match status" value="1"/>
</dbReference>
<dbReference type="Proteomes" id="UP000636264">
    <property type="component" value="Unassembled WGS sequence"/>
</dbReference>
<dbReference type="SUPFAM" id="SSF50249">
    <property type="entry name" value="Nucleic acid-binding proteins"/>
    <property type="match status" value="1"/>
</dbReference>
<protein>
    <submittedName>
        <fullName evidence="3">DNA-binding protein</fullName>
    </submittedName>
</protein>
<accession>A0A916W829</accession>
<keyword evidence="4" id="KW-1185">Reference proteome</keyword>
<proteinExistence type="predicted"/>
<feature type="domain" description="ChsH2 C-terminal OB-fold" evidence="1">
    <location>
        <begin position="61"/>
        <end position="118"/>
    </location>
</feature>
<evidence type="ECO:0000313" key="3">
    <source>
        <dbReference type="EMBL" id="GGA74706.1"/>
    </source>
</evidence>
<keyword evidence="3" id="KW-0238">DNA-binding</keyword>
<dbReference type="InterPro" id="IPR002878">
    <property type="entry name" value="ChsH2_C"/>
</dbReference>
<dbReference type="InterPro" id="IPR052513">
    <property type="entry name" value="Thioester_dehydratase-like"/>
</dbReference>
<evidence type="ECO:0000259" key="2">
    <source>
        <dbReference type="Pfam" id="PF12172"/>
    </source>
</evidence>
<reference evidence="3" key="1">
    <citation type="journal article" date="2014" name="Int. J. Syst. Evol. Microbiol.">
        <title>Complete genome sequence of Corynebacterium casei LMG S-19264T (=DSM 44701T), isolated from a smear-ripened cheese.</title>
        <authorList>
            <consortium name="US DOE Joint Genome Institute (JGI-PGF)"/>
            <person name="Walter F."/>
            <person name="Albersmeier A."/>
            <person name="Kalinowski J."/>
            <person name="Ruckert C."/>
        </authorList>
    </citation>
    <scope>NUCLEOTIDE SEQUENCE</scope>
    <source>
        <strain evidence="3">CGMCC 1.15320</strain>
    </source>
</reference>